<dbReference type="RefSeq" id="WP_184548042.1">
    <property type="nucleotide sequence ID" value="NZ_JACHMP010000001.1"/>
</dbReference>
<dbReference type="SUPFAM" id="SSF51604">
    <property type="entry name" value="Enolase C-terminal domain-like"/>
    <property type="match status" value="1"/>
</dbReference>
<dbReference type="Gene3D" id="3.30.390.10">
    <property type="entry name" value="Enolase-like, N-terminal domain"/>
    <property type="match status" value="1"/>
</dbReference>
<comment type="cofactor">
    <cofactor evidence="1">
        <name>Mg(2+)</name>
        <dbReference type="ChEBI" id="CHEBI:18420"/>
    </cofactor>
</comment>
<dbReference type="InterPro" id="IPR018110">
    <property type="entry name" value="Mandel_Rmase/mucon_lact_enz_CS"/>
</dbReference>
<dbReference type="Proteomes" id="UP000540685">
    <property type="component" value="Unassembled WGS sequence"/>
</dbReference>
<evidence type="ECO:0000256" key="3">
    <source>
        <dbReference type="ARBA" id="ARBA00022842"/>
    </source>
</evidence>
<keyword evidence="7" id="KW-1185">Reference proteome</keyword>
<dbReference type="Pfam" id="PF13378">
    <property type="entry name" value="MR_MLE_C"/>
    <property type="match status" value="1"/>
</dbReference>
<dbReference type="InterPro" id="IPR013341">
    <property type="entry name" value="Mandelate_racemase_N_dom"/>
</dbReference>
<dbReference type="Pfam" id="PF02746">
    <property type="entry name" value="MR_MLE_N"/>
    <property type="match status" value="1"/>
</dbReference>
<dbReference type="SUPFAM" id="SSF54826">
    <property type="entry name" value="Enolase N-terminal domain-like"/>
    <property type="match status" value="1"/>
</dbReference>
<dbReference type="InterPro" id="IPR036849">
    <property type="entry name" value="Enolase-like_C_sf"/>
</dbReference>
<dbReference type="PROSITE" id="PS00908">
    <property type="entry name" value="MR_MLE_1"/>
    <property type="match status" value="1"/>
</dbReference>
<feature type="compositionally biased region" description="Low complexity" evidence="4">
    <location>
        <begin position="27"/>
        <end position="38"/>
    </location>
</feature>
<keyword evidence="2" id="KW-0479">Metal-binding</keyword>
<dbReference type="SFLD" id="SFLDG00179">
    <property type="entry name" value="mandelate_racemase"/>
    <property type="match status" value="1"/>
</dbReference>
<feature type="compositionally biased region" description="Low complexity" evidence="4">
    <location>
        <begin position="48"/>
        <end position="65"/>
    </location>
</feature>
<feature type="domain" description="Mandelate racemase/muconate lactonizing enzyme C-terminal" evidence="5">
    <location>
        <begin position="199"/>
        <end position="292"/>
    </location>
</feature>
<dbReference type="EC" id="4.2.1.6" evidence="6"/>
<evidence type="ECO:0000256" key="1">
    <source>
        <dbReference type="ARBA" id="ARBA00001946"/>
    </source>
</evidence>
<gene>
    <name evidence="6" type="ORF">F4562_005856</name>
</gene>
<dbReference type="GO" id="GO:0016052">
    <property type="term" value="P:carbohydrate catabolic process"/>
    <property type="evidence" value="ECO:0007669"/>
    <property type="project" value="TreeGrafter"/>
</dbReference>
<keyword evidence="3" id="KW-0460">Magnesium</keyword>
<sequence>MNPKITEVAAYPVKVTHREAYLGARQGTAPGTPAADTGEAGGGGASGSAGATGNSGNSGNSGNTEDTAYFLRPPWRSLYSARFETLLVRITCDDGTVGWGEALAPVAPEVPAAIVERLLAPVLIGQDPTRIRPLWDRLSGLMRERGHLVGHQADALAAVDIALWDLTGRITGRPVAELIGGAFRDTVPVYVSGLPRPTDAERAELARDWAARGATLVKLHLGHGVEEDLATVDAVAASGLKVAVDAHWVYDVSRAVRLARGLAERGALFLEAPLAPEDVEGHRELVRRAELPVAVGESLRNRYEFAHWLGRRALGIAQPDVARTGITELLSVAELAAAHHVPVAPHHSTGLGVALAAGVHVSAALGNLAFFEYQPTTCEVAGAILREPLPGGPEGFPVPTGPGLGVDVDLDAVLALAG</sequence>
<dbReference type="EMBL" id="JACHMP010000001">
    <property type="protein sequence ID" value="MBB5822794.1"/>
    <property type="molecule type" value="Genomic_DNA"/>
</dbReference>
<dbReference type="SMART" id="SM00922">
    <property type="entry name" value="MR_MLE"/>
    <property type="match status" value="1"/>
</dbReference>
<dbReference type="InterPro" id="IPR013342">
    <property type="entry name" value="Mandelate_racemase_C"/>
</dbReference>
<accession>A0A7W9MJS5</accession>
<dbReference type="SFLD" id="SFLDS00001">
    <property type="entry name" value="Enolase"/>
    <property type="match status" value="1"/>
</dbReference>
<dbReference type="InterPro" id="IPR029065">
    <property type="entry name" value="Enolase_C-like"/>
</dbReference>
<dbReference type="InterPro" id="IPR029017">
    <property type="entry name" value="Enolase-like_N"/>
</dbReference>
<name>A0A7W9MJS5_9ACTN</name>
<feature type="region of interest" description="Disordered" evidence="4">
    <location>
        <begin position="24"/>
        <end position="65"/>
    </location>
</feature>
<dbReference type="GO" id="GO:0008869">
    <property type="term" value="F:galactonate dehydratase activity"/>
    <property type="evidence" value="ECO:0007669"/>
    <property type="project" value="UniProtKB-EC"/>
</dbReference>
<comment type="caution">
    <text evidence="6">The sequence shown here is derived from an EMBL/GenBank/DDBJ whole genome shotgun (WGS) entry which is preliminary data.</text>
</comment>
<dbReference type="GO" id="GO:0009063">
    <property type="term" value="P:amino acid catabolic process"/>
    <property type="evidence" value="ECO:0007669"/>
    <property type="project" value="InterPro"/>
</dbReference>
<dbReference type="PANTHER" id="PTHR13794:SF58">
    <property type="entry name" value="MITOCHONDRIAL ENOLASE SUPERFAMILY MEMBER 1"/>
    <property type="match status" value="1"/>
</dbReference>
<evidence type="ECO:0000259" key="5">
    <source>
        <dbReference type="SMART" id="SM00922"/>
    </source>
</evidence>
<dbReference type="GO" id="GO:0000287">
    <property type="term" value="F:magnesium ion binding"/>
    <property type="evidence" value="ECO:0007669"/>
    <property type="project" value="TreeGrafter"/>
</dbReference>
<dbReference type="PANTHER" id="PTHR13794">
    <property type="entry name" value="ENOLASE SUPERFAMILY, MANDELATE RACEMASE"/>
    <property type="match status" value="1"/>
</dbReference>
<evidence type="ECO:0000256" key="4">
    <source>
        <dbReference type="SAM" id="MobiDB-lite"/>
    </source>
</evidence>
<proteinExistence type="predicted"/>
<dbReference type="CDD" id="cd03316">
    <property type="entry name" value="MR_like"/>
    <property type="match status" value="1"/>
</dbReference>
<reference evidence="6 7" key="1">
    <citation type="submission" date="2020-08" db="EMBL/GenBank/DDBJ databases">
        <title>Sequencing the genomes of 1000 actinobacteria strains.</title>
        <authorList>
            <person name="Klenk H.-P."/>
        </authorList>
    </citation>
    <scope>NUCLEOTIDE SEQUENCE [LARGE SCALE GENOMIC DNA]</scope>
    <source>
        <strain evidence="6 7">DSM 46887</strain>
    </source>
</reference>
<evidence type="ECO:0000313" key="7">
    <source>
        <dbReference type="Proteomes" id="UP000540685"/>
    </source>
</evidence>
<dbReference type="Gene3D" id="3.20.20.120">
    <property type="entry name" value="Enolase-like C-terminal domain"/>
    <property type="match status" value="1"/>
</dbReference>
<evidence type="ECO:0000313" key="6">
    <source>
        <dbReference type="EMBL" id="MBB5822794.1"/>
    </source>
</evidence>
<dbReference type="AlphaFoldDB" id="A0A7W9MJS5"/>
<keyword evidence="6" id="KW-0456">Lyase</keyword>
<dbReference type="InterPro" id="IPR046945">
    <property type="entry name" value="RHMD-like"/>
</dbReference>
<evidence type="ECO:0000256" key="2">
    <source>
        <dbReference type="ARBA" id="ARBA00022723"/>
    </source>
</evidence>
<protein>
    <submittedName>
        <fullName evidence="6">Galactonate dehydratase</fullName>
        <ecNumber evidence="6">4.2.1.6</ecNumber>
    </submittedName>
</protein>
<organism evidence="6 7">
    <name type="scientific">Streptosporangium becharense</name>
    <dbReference type="NCBI Taxonomy" id="1816182"/>
    <lineage>
        <taxon>Bacteria</taxon>
        <taxon>Bacillati</taxon>
        <taxon>Actinomycetota</taxon>
        <taxon>Actinomycetes</taxon>
        <taxon>Streptosporangiales</taxon>
        <taxon>Streptosporangiaceae</taxon>
        <taxon>Streptosporangium</taxon>
    </lineage>
</organism>